<comment type="caution">
    <text evidence="2">The sequence shown here is derived from an EMBL/GenBank/DDBJ whole genome shotgun (WGS) entry which is preliminary data.</text>
</comment>
<dbReference type="Proteomes" id="UP000481043">
    <property type="component" value="Unassembled WGS sequence"/>
</dbReference>
<evidence type="ECO:0000313" key="2">
    <source>
        <dbReference type="EMBL" id="NEY70629.1"/>
    </source>
</evidence>
<evidence type="ECO:0000259" key="1">
    <source>
        <dbReference type="Pfam" id="PF10026"/>
    </source>
</evidence>
<sequence length="263" mass="31382">MSVVNTKKWLSEHGENPIKLCEKLIKYFNGSSQKEIYDYLCLYGMYKPSIFNKRKEIEQLITSNYWKEVNKHYTSLRLKFKGPDIPIFIFPINQRNSRMMEENKGKSGLAFYDKLFLFLSPNMEEMELKALITHEYHHVCRLDSMNQKDEELTLLDTILLEGMAEHAVKKECGEERNAFWTKLYQTEQLEKWYKEIILPKQNITKKDQLFQELLYGMKGYPRMLGYSVGFYLVEQIIENHKYTLHSLEKLTKKQICKIIQSQT</sequence>
<dbReference type="Pfam" id="PF10026">
    <property type="entry name" value="DUF2268"/>
    <property type="match status" value="1"/>
</dbReference>
<dbReference type="AlphaFoldDB" id="A0A6M0Q4C7"/>
<evidence type="ECO:0000313" key="3">
    <source>
        <dbReference type="Proteomes" id="UP000481043"/>
    </source>
</evidence>
<dbReference type="RefSeq" id="WP_163177409.1">
    <property type="nucleotide sequence ID" value="NZ_JAAIWM010000001.1"/>
</dbReference>
<dbReference type="InterPro" id="IPR018728">
    <property type="entry name" value="DUF2268"/>
</dbReference>
<gene>
    <name evidence="2" type="ORF">G4D63_02640</name>
</gene>
<accession>A0A6M0Q4C7</accession>
<reference evidence="2 3" key="1">
    <citation type="submission" date="2020-02" db="EMBL/GenBank/DDBJ databases">
        <title>Bacillus aquiflavi sp. nov., isolated from yellow water of strong flavor Chinese baijiu in Yibin region of China.</title>
        <authorList>
            <person name="Xie J."/>
        </authorList>
    </citation>
    <scope>NUCLEOTIDE SEQUENCE [LARGE SCALE GENOMIC DNA]</scope>
    <source>
        <strain evidence="2 3">SA4</strain>
    </source>
</reference>
<proteinExistence type="predicted"/>
<feature type="domain" description="DUF2268" evidence="1">
    <location>
        <begin position="66"/>
        <end position="256"/>
    </location>
</feature>
<protein>
    <submittedName>
        <fullName evidence="2">DUF2268 domain-containing protein</fullName>
    </submittedName>
</protein>
<organism evidence="2 3">
    <name type="scientific">Bacillus mesophilus</name>
    <dbReference type="NCBI Taxonomy" id="1808955"/>
    <lineage>
        <taxon>Bacteria</taxon>
        <taxon>Bacillati</taxon>
        <taxon>Bacillota</taxon>
        <taxon>Bacilli</taxon>
        <taxon>Bacillales</taxon>
        <taxon>Bacillaceae</taxon>
        <taxon>Bacillus</taxon>
    </lineage>
</organism>
<keyword evidence="3" id="KW-1185">Reference proteome</keyword>
<dbReference type="EMBL" id="JAAIWM010000001">
    <property type="protein sequence ID" value="NEY70629.1"/>
    <property type="molecule type" value="Genomic_DNA"/>
</dbReference>
<name>A0A6M0Q4C7_9BACI</name>